<evidence type="ECO:0000313" key="2">
    <source>
        <dbReference type="Proteomes" id="UP000192276"/>
    </source>
</evidence>
<dbReference type="AlphaFoldDB" id="A0A1V9FK02"/>
<dbReference type="PROSITE" id="PS51257">
    <property type="entry name" value="PROKAR_LIPOPROTEIN"/>
    <property type="match status" value="1"/>
</dbReference>
<keyword evidence="2" id="KW-1185">Reference proteome</keyword>
<protein>
    <submittedName>
        <fullName evidence="1">Uncharacterized protein</fullName>
    </submittedName>
</protein>
<proteinExistence type="predicted"/>
<dbReference type="OrthoDB" id="884074at2"/>
<dbReference type="Proteomes" id="UP000192276">
    <property type="component" value="Unassembled WGS sequence"/>
</dbReference>
<sequence length="165" mass="17644">MKFNKILSVVAAALVMCSCEKSEIDPALDLRPEVPVMITNATEFRPDPTVTTSLSGDNKITITLAIPEGSGRKIAEITRIAASTSYTKIQSGGSTGFYSATPIPVNGTSFTYNTSISEYFSKFPVSASNPAAKANTELALRLYFLVKLDDGTELVSMPVRVLVLA</sequence>
<dbReference type="STRING" id="550983.A4R26_03570"/>
<evidence type="ECO:0000313" key="1">
    <source>
        <dbReference type="EMBL" id="OQP58546.1"/>
    </source>
</evidence>
<gene>
    <name evidence="1" type="ORF">A4R26_03570</name>
</gene>
<reference evidence="2" key="1">
    <citation type="submission" date="2016-04" db="EMBL/GenBank/DDBJ databases">
        <authorList>
            <person name="Chen L."/>
            <person name="Zhuang W."/>
            <person name="Wang G."/>
        </authorList>
    </citation>
    <scope>NUCLEOTIDE SEQUENCE [LARGE SCALE GENOMIC DNA]</scope>
    <source>
        <strain evidence="2">208</strain>
    </source>
</reference>
<dbReference type="EMBL" id="LWBP01000188">
    <property type="protein sequence ID" value="OQP58546.1"/>
    <property type="molecule type" value="Genomic_DNA"/>
</dbReference>
<comment type="caution">
    <text evidence="1">The sequence shown here is derived from an EMBL/GenBank/DDBJ whole genome shotgun (WGS) entry which is preliminary data.</text>
</comment>
<name>A0A1V9FK02_9BACT</name>
<organism evidence="1 2">
    <name type="scientific">Niastella populi</name>
    <dbReference type="NCBI Taxonomy" id="550983"/>
    <lineage>
        <taxon>Bacteria</taxon>
        <taxon>Pseudomonadati</taxon>
        <taxon>Bacteroidota</taxon>
        <taxon>Chitinophagia</taxon>
        <taxon>Chitinophagales</taxon>
        <taxon>Chitinophagaceae</taxon>
        <taxon>Niastella</taxon>
    </lineage>
</organism>
<dbReference type="RefSeq" id="WP_081165972.1">
    <property type="nucleotide sequence ID" value="NZ_LWBP01000188.1"/>
</dbReference>
<accession>A0A1V9FK02</accession>